<reference evidence="21 22" key="1">
    <citation type="submission" date="2018-07" db="EMBL/GenBank/DDBJ databases">
        <title>Complete genome of the Arcobacter bivalviorum type strain LMG 26154.</title>
        <authorList>
            <person name="Miller W.G."/>
            <person name="Yee E."/>
            <person name="Bono J.L."/>
        </authorList>
    </citation>
    <scope>NUCLEOTIDE SEQUENCE [LARGE SCALE GENOMIC DNA]</scope>
    <source>
        <strain evidence="21 22">LMG 26154</strain>
    </source>
</reference>
<dbReference type="Pfam" id="PF00512">
    <property type="entry name" value="HisKA"/>
    <property type="match status" value="1"/>
</dbReference>
<dbReference type="Pfam" id="PF02518">
    <property type="entry name" value="HATPase_c"/>
    <property type="match status" value="1"/>
</dbReference>
<keyword evidence="4" id="KW-1003">Cell membrane</keyword>
<dbReference type="EMBL" id="CP031217">
    <property type="protein sequence ID" value="AXH12917.1"/>
    <property type="molecule type" value="Genomic_DNA"/>
</dbReference>
<name>A0AB33GTG5_9BACT</name>
<evidence type="ECO:0000256" key="8">
    <source>
        <dbReference type="ARBA" id="ARBA00022741"/>
    </source>
</evidence>
<evidence type="ECO:0000256" key="7">
    <source>
        <dbReference type="ARBA" id="ARBA00022692"/>
    </source>
</evidence>
<dbReference type="InterPro" id="IPR029151">
    <property type="entry name" value="Sensor-like_sf"/>
</dbReference>
<keyword evidence="12" id="KW-0902">Two-component regulatory system</keyword>
<dbReference type="Gene3D" id="1.10.287.130">
    <property type="match status" value="1"/>
</dbReference>
<dbReference type="PROSITE" id="PS50110">
    <property type="entry name" value="RESPONSE_REGULATORY"/>
    <property type="match status" value="1"/>
</dbReference>
<dbReference type="SUPFAM" id="SSF47384">
    <property type="entry name" value="Homodimeric domain of signal transducing histidine kinase"/>
    <property type="match status" value="1"/>
</dbReference>
<evidence type="ECO:0000259" key="18">
    <source>
        <dbReference type="PROSITE" id="PS50110"/>
    </source>
</evidence>
<dbReference type="GO" id="GO:0005886">
    <property type="term" value="C:plasma membrane"/>
    <property type="evidence" value="ECO:0007669"/>
    <property type="project" value="UniProtKB-SubCell"/>
</dbReference>
<dbReference type="InterPro" id="IPR036097">
    <property type="entry name" value="HisK_dim/P_sf"/>
</dbReference>
<evidence type="ECO:0000259" key="20">
    <source>
        <dbReference type="PROSITE" id="PS50894"/>
    </source>
</evidence>
<dbReference type="PRINTS" id="PR00344">
    <property type="entry name" value="BCTRLSENSOR"/>
</dbReference>
<evidence type="ECO:0000256" key="4">
    <source>
        <dbReference type="ARBA" id="ARBA00022475"/>
    </source>
</evidence>
<dbReference type="Gene3D" id="1.20.120.160">
    <property type="entry name" value="HPT domain"/>
    <property type="match status" value="1"/>
</dbReference>
<evidence type="ECO:0000256" key="2">
    <source>
        <dbReference type="ARBA" id="ARBA00004651"/>
    </source>
</evidence>
<dbReference type="InterPro" id="IPR003594">
    <property type="entry name" value="HATPase_dom"/>
</dbReference>
<evidence type="ECO:0000256" key="13">
    <source>
        <dbReference type="ARBA" id="ARBA00023136"/>
    </source>
</evidence>
<dbReference type="Pfam" id="PF00072">
    <property type="entry name" value="Response_reg"/>
    <property type="match status" value="1"/>
</dbReference>
<dbReference type="InterPro" id="IPR036890">
    <property type="entry name" value="HATPase_C_sf"/>
</dbReference>
<evidence type="ECO:0000256" key="1">
    <source>
        <dbReference type="ARBA" id="ARBA00000085"/>
    </source>
</evidence>
<dbReference type="CDD" id="cd06225">
    <property type="entry name" value="HAMP"/>
    <property type="match status" value="1"/>
</dbReference>
<dbReference type="PROSITE" id="PS50894">
    <property type="entry name" value="HPT"/>
    <property type="match status" value="1"/>
</dbReference>
<dbReference type="Pfam" id="PF00672">
    <property type="entry name" value="HAMP"/>
    <property type="match status" value="1"/>
</dbReference>
<evidence type="ECO:0000256" key="15">
    <source>
        <dbReference type="PROSITE-ProRule" id="PRU00169"/>
    </source>
</evidence>
<dbReference type="SMART" id="SM00304">
    <property type="entry name" value="HAMP"/>
    <property type="match status" value="1"/>
</dbReference>
<dbReference type="SMART" id="SM00387">
    <property type="entry name" value="HATPase_c"/>
    <property type="match status" value="1"/>
</dbReference>
<dbReference type="Gene3D" id="3.30.450.20">
    <property type="entry name" value="PAS domain"/>
    <property type="match status" value="1"/>
</dbReference>
<dbReference type="InterPro" id="IPR005467">
    <property type="entry name" value="His_kinase_dom"/>
</dbReference>
<dbReference type="Gene3D" id="6.10.340.10">
    <property type="match status" value="1"/>
</dbReference>
<evidence type="ECO:0000256" key="16">
    <source>
        <dbReference type="SAM" id="Phobius"/>
    </source>
</evidence>
<dbReference type="GO" id="GO:0005524">
    <property type="term" value="F:ATP binding"/>
    <property type="evidence" value="ECO:0007669"/>
    <property type="project" value="UniProtKB-KW"/>
</dbReference>
<dbReference type="InterPro" id="IPR003660">
    <property type="entry name" value="HAMP_dom"/>
</dbReference>
<dbReference type="Gene3D" id="3.40.50.2300">
    <property type="match status" value="1"/>
</dbReference>
<feature type="domain" description="Histidine kinase" evidence="17">
    <location>
        <begin position="621"/>
        <end position="843"/>
    </location>
</feature>
<evidence type="ECO:0000256" key="14">
    <source>
        <dbReference type="PROSITE-ProRule" id="PRU00110"/>
    </source>
</evidence>
<sequence>MKNISIRAKLIILFILIKIIPLLIIVFIAYEGVIRLETYLNDSTRYLFNENKEIILNTANESIEDSVKYLDKKSQLSLERLSHEIANKVAEFLYERDKDLLFLSKLDINNKVLKSFYETKNRDIILHEDYIYDDKTSSWISTNEPKQITREKTTASLKDNEKEFNYTDPLILTRKSIPLYKEVVYFDLKGNEKYKISTISKELKNISNRKNTYINSEKYFNEIKTLKEGEIYVSDVIGEYIGTKIIGPFTKEKARKMSIEFEPEKYAYAGKENPVGKEFEGIIRFITPVFKNSVKVGYISLALDHKHIMQFTDTSNPSSNEAIQNINDAKNGNYAFMWDYEGKNISHARDYFIVGYDRNTGEKVIPWLSSDLAKKFKESKLEINEFLATYPKFEEQSLKKKPNIEQLKKSGNVGLDCRYLNFAPQCEGWMQLTQNGGYGSFIIFWSNVWKLTTAAAIPYYTGKYGDSKRGFGFVTIGANVEEFHAAANETRRSISKILDTQTENMKEVVDENKAEVATFIHALINELSIVTLVMIILIIIIAMLISKYITLKIEKILEGTKRFANNELDYRIEVSSHDEIGKLETSFNSMATQIKSLISSQMKALEKAQKADEAKSTFLANMSHEIRTPLNAIIGFSEILSNSKELTVENKKQAQIIQTSASSLLAIINDILDISKIESGNFEISIEKNDLYFISEHVVELFSKRASQKHISLIFNIDHKIPLCVYTDGVRLRQVLSNLLANAIKFTEKGKVSLNITLIEEKNNKSKIRFEIEDTGIGIAKEKVDNIFKPFVQVDNKSNREYEGTGLGLSICSHIVQALGSTLKVESEEQKGSKFYFELELESCDDNLHISKSFLNQLKFKVTKEDSDLYHYIKRYLNIFGTITKEGEKPDILICSCDKTKENLNRMREEYKDIPILILFEHENEIKEFEVRANELALVLPFYASKVNDSLQELLRKTKQRKTVQEEIKTNYKAKVLVAEDNEANQELISYILDSMNIEYSIQENGLKTLEEYKNNSYDLILMDINMPILDGVESFKQIRIYEEEKLLKQTPIIALTANAIKGDKERFLNLGMNDYLSKPINTEELKKIFDKYLPKKEEEEIKKEEIDMTKIIDKLGVSENIAILIINKFKKDILQDMQELEDKIKADDKEAISQKAHYIKNSCLNLALDEICSLLEKLENPKLSKKEYEDIFNPLLISIKAIL</sequence>
<comment type="catalytic activity">
    <reaction evidence="1">
        <text>ATP + protein L-histidine = ADP + protein N-phospho-L-histidine.</text>
        <dbReference type="EC" id="2.7.13.3"/>
    </reaction>
</comment>
<dbReference type="InterPro" id="IPR001789">
    <property type="entry name" value="Sig_transdc_resp-reg_receiver"/>
</dbReference>
<dbReference type="InterPro" id="IPR003661">
    <property type="entry name" value="HisK_dim/P_dom"/>
</dbReference>
<feature type="domain" description="Response regulatory" evidence="18">
    <location>
        <begin position="975"/>
        <end position="1094"/>
    </location>
</feature>
<dbReference type="PROSITE" id="PS50109">
    <property type="entry name" value="HIS_KIN"/>
    <property type="match status" value="1"/>
</dbReference>
<keyword evidence="7 16" id="KW-0812">Transmembrane</keyword>
<dbReference type="SUPFAM" id="SSF55874">
    <property type="entry name" value="ATPase domain of HSP90 chaperone/DNA topoisomerase II/histidine kinase"/>
    <property type="match status" value="1"/>
</dbReference>
<dbReference type="CDD" id="cd00082">
    <property type="entry name" value="HisKA"/>
    <property type="match status" value="1"/>
</dbReference>
<keyword evidence="5 15" id="KW-0597">Phosphoprotein</keyword>
<protein>
    <recommendedName>
        <fullName evidence="3">histidine kinase</fullName>
        <ecNumber evidence="3">2.7.13.3</ecNumber>
    </recommendedName>
</protein>
<evidence type="ECO:0000256" key="11">
    <source>
        <dbReference type="ARBA" id="ARBA00022989"/>
    </source>
</evidence>
<dbReference type="InterPro" id="IPR011006">
    <property type="entry name" value="CheY-like_superfamily"/>
</dbReference>
<gene>
    <name evidence="21" type="ORF">ABIV_1929</name>
</gene>
<feature type="transmembrane region" description="Helical" evidence="16">
    <location>
        <begin position="527"/>
        <end position="545"/>
    </location>
</feature>
<dbReference type="KEGG" id="hbv:ABIV_1929"/>
<dbReference type="Gene3D" id="3.30.565.10">
    <property type="entry name" value="Histidine kinase-like ATPase, C-terminal domain"/>
    <property type="match status" value="1"/>
</dbReference>
<evidence type="ECO:0000256" key="12">
    <source>
        <dbReference type="ARBA" id="ARBA00023012"/>
    </source>
</evidence>
<dbReference type="FunFam" id="3.30.565.10:FF:000010">
    <property type="entry name" value="Sensor histidine kinase RcsC"/>
    <property type="match status" value="1"/>
</dbReference>
<evidence type="ECO:0000313" key="22">
    <source>
        <dbReference type="Proteomes" id="UP000253850"/>
    </source>
</evidence>
<dbReference type="PROSITE" id="PS50885">
    <property type="entry name" value="HAMP"/>
    <property type="match status" value="1"/>
</dbReference>
<comment type="subcellular location">
    <subcellularLocation>
        <location evidence="2">Cell membrane</location>
        <topology evidence="2">Multi-pass membrane protein</topology>
    </subcellularLocation>
</comment>
<dbReference type="CDD" id="cd16922">
    <property type="entry name" value="HATPase_EvgS-ArcB-TorS-like"/>
    <property type="match status" value="1"/>
</dbReference>
<keyword evidence="8" id="KW-0547">Nucleotide-binding</keyword>
<organism evidence="21 22">
    <name type="scientific">Halarcobacter bivalviorum</name>
    <dbReference type="NCBI Taxonomy" id="663364"/>
    <lineage>
        <taxon>Bacteria</taxon>
        <taxon>Pseudomonadati</taxon>
        <taxon>Campylobacterota</taxon>
        <taxon>Epsilonproteobacteria</taxon>
        <taxon>Campylobacterales</taxon>
        <taxon>Arcobacteraceae</taxon>
        <taxon>Halarcobacter</taxon>
    </lineage>
</organism>
<dbReference type="CDD" id="cd17546">
    <property type="entry name" value="REC_hyHK_CKI1_RcsC-like"/>
    <property type="match status" value="1"/>
</dbReference>
<proteinExistence type="predicted"/>
<dbReference type="InterPro" id="IPR008207">
    <property type="entry name" value="Sig_transdc_His_kin_Hpt_dom"/>
</dbReference>
<accession>A0AB33GTG5</accession>
<dbReference type="Pfam" id="PF01627">
    <property type="entry name" value="Hpt"/>
    <property type="match status" value="1"/>
</dbReference>
<dbReference type="SUPFAM" id="SSF52172">
    <property type="entry name" value="CheY-like"/>
    <property type="match status" value="1"/>
</dbReference>
<keyword evidence="13 16" id="KW-0472">Membrane</keyword>
<dbReference type="EC" id="2.7.13.3" evidence="3"/>
<feature type="domain" description="HAMP" evidence="19">
    <location>
        <begin position="547"/>
        <end position="599"/>
    </location>
</feature>
<dbReference type="InterPro" id="IPR004358">
    <property type="entry name" value="Sig_transdc_His_kin-like_C"/>
</dbReference>
<keyword evidence="10" id="KW-0067">ATP-binding</keyword>
<dbReference type="SMART" id="SM00448">
    <property type="entry name" value="REC"/>
    <property type="match status" value="1"/>
</dbReference>
<dbReference type="RefSeq" id="WP_114839728.1">
    <property type="nucleotide sequence ID" value="NZ_CP031217.1"/>
</dbReference>
<feature type="domain" description="HPt" evidence="20">
    <location>
        <begin position="1119"/>
        <end position="1204"/>
    </location>
</feature>
<keyword evidence="11 16" id="KW-1133">Transmembrane helix</keyword>
<dbReference type="SMART" id="SM00388">
    <property type="entry name" value="HisKA"/>
    <property type="match status" value="1"/>
</dbReference>
<evidence type="ECO:0000256" key="10">
    <source>
        <dbReference type="ARBA" id="ARBA00022840"/>
    </source>
</evidence>
<feature type="transmembrane region" description="Helical" evidence="16">
    <location>
        <begin position="12"/>
        <end position="30"/>
    </location>
</feature>
<dbReference type="SUPFAM" id="SSF47226">
    <property type="entry name" value="Histidine-containing phosphotransfer domain, HPT domain"/>
    <property type="match status" value="1"/>
</dbReference>
<evidence type="ECO:0000256" key="6">
    <source>
        <dbReference type="ARBA" id="ARBA00022679"/>
    </source>
</evidence>
<dbReference type="InterPro" id="IPR036641">
    <property type="entry name" value="HPT_dom_sf"/>
</dbReference>
<evidence type="ECO:0000256" key="3">
    <source>
        <dbReference type="ARBA" id="ARBA00012438"/>
    </source>
</evidence>
<keyword evidence="9 21" id="KW-0418">Kinase</keyword>
<dbReference type="PANTHER" id="PTHR45339:SF1">
    <property type="entry name" value="HYBRID SIGNAL TRANSDUCTION HISTIDINE KINASE J"/>
    <property type="match status" value="1"/>
</dbReference>
<feature type="modified residue" description="Phosphohistidine" evidence="14">
    <location>
        <position position="1158"/>
    </location>
</feature>
<dbReference type="AlphaFoldDB" id="A0AB33GTG5"/>
<keyword evidence="6" id="KW-0808">Transferase</keyword>
<evidence type="ECO:0000256" key="5">
    <source>
        <dbReference type="ARBA" id="ARBA00022553"/>
    </source>
</evidence>
<evidence type="ECO:0000259" key="17">
    <source>
        <dbReference type="PROSITE" id="PS50109"/>
    </source>
</evidence>
<dbReference type="Proteomes" id="UP000253850">
    <property type="component" value="Chromosome"/>
</dbReference>
<feature type="modified residue" description="4-aspartylphosphate" evidence="15">
    <location>
        <position position="1024"/>
    </location>
</feature>
<evidence type="ECO:0000313" key="21">
    <source>
        <dbReference type="EMBL" id="AXH12917.1"/>
    </source>
</evidence>
<evidence type="ECO:0000259" key="19">
    <source>
        <dbReference type="PROSITE" id="PS50885"/>
    </source>
</evidence>
<dbReference type="SUPFAM" id="SSF103190">
    <property type="entry name" value="Sensory domain-like"/>
    <property type="match status" value="1"/>
</dbReference>
<dbReference type="PANTHER" id="PTHR45339">
    <property type="entry name" value="HYBRID SIGNAL TRANSDUCTION HISTIDINE KINASE J"/>
    <property type="match status" value="1"/>
</dbReference>
<dbReference type="GO" id="GO:0000155">
    <property type="term" value="F:phosphorelay sensor kinase activity"/>
    <property type="evidence" value="ECO:0007669"/>
    <property type="project" value="InterPro"/>
</dbReference>
<evidence type="ECO:0000256" key="9">
    <source>
        <dbReference type="ARBA" id="ARBA00022777"/>
    </source>
</evidence>
<dbReference type="SUPFAM" id="SSF158472">
    <property type="entry name" value="HAMP domain-like"/>
    <property type="match status" value="1"/>
</dbReference>